<dbReference type="Gene3D" id="3.30.70.270">
    <property type="match status" value="1"/>
</dbReference>
<feature type="region of interest" description="Disordered" evidence="4">
    <location>
        <begin position="346"/>
        <end position="375"/>
    </location>
</feature>
<keyword evidence="3" id="KW-0597">Phosphoprotein</keyword>
<accession>A0A832ECP5</accession>
<evidence type="ECO:0000259" key="5">
    <source>
        <dbReference type="PROSITE" id="PS50110"/>
    </source>
</evidence>
<dbReference type="SMART" id="SM00267">
    <property type="entry name" value="GGDEF"/>
    <property type="match status" value="1"/>
</dbReference>
<dbReference type="InterPro" id="IPR043128">
    <property type="entry name" value="Rev_trsase/Diguanyl_cyclase"/>
</dbReference>
<dbReference type="InterPro" id="IPR050469">
    <property type="entry name" value="Diguanylate_Cyclase"/>
</dbReference>
<dbReference type="InterPro" id="IPR029787">
    <property type="entry name" value="Nucleotide_cyclase"/>
</dbReference>
<feature type="domain" description="GGDEF" evidence="6">
    <location>
        <begin position="222"/>
        <end position="355"/>
    </location>
</feature>
<dbReference type="InterPro" id="IPR000160">
    <property type="entry name" value="GGDEF_dom"/>
</dbReference>
<evidence type="ECO:0000313" key="7">
    <source>
        <dbReference type="EMBL" id="HFK96411.1"/>
    </source>
</evidence>
<dbReference type="Gene3D" id="3.40.50.2300">
    <property type="match status" value="1"/>
</dbReference>
<dbReference type="Pfam" id="PF00990">
    <property type="entry name" value="GGDEF"/>
    <property type="match status" value="1"/>
</dbReference>
<dbReference type="GO" id="GO:0043709">
    <property type="term" value="P:cell adhesion involved in single-species biofilm formation"/>
    <property type="evidence" value="ECO:0007669"/>
    <property type="project" value="TreeGrafter"/>
</dbReference>
<dbReference type="PROSITE" id="PS50887">
    <property type="entry name" value="GGDEF"/>
    <property type="match status" value="1"/>
</dbReference>
<evidence type="ECO:0000256" key="2">
    <source>
        <dbReference type="ARBA" id="ARBA00034247"/>
    </source>
</evidence>
<dbReference type="GO" id="GO:1902201">
    <property type="term" value="P:negative regulation of bacterial-type flagellum-dependent cell motility"/>
    <property type="evidence" value="ECO:0007669"/>
    <property type="project" value="TreeGrafter"/>
</dbReference>
<protein>
    <recommendedName>
        <fullName evidence="1">diguanylate cyclase</fullName>
        <ecNumber evidence="1">2.7.7.65</ecNumber>
    </recommendedName>
</protein>
<gene>
    <name evidence="7" type="ORF">ENS06_03675</name>
</gene>
<dbReference type="PROSITE" id="PS50110">
    <property type="entry name" value="RESPONSE_REGULATORY"/>
    <property type="match status" value="1"/>
</dbReference>
<feature type="modified residue" description="4-aspartylphosphate" evidence="3">
    <location>
        <position position="114"/>
    </location>
</feature>
<dbReference type="SMART" id="SM00448">
    <property type="entry name" value="REC"/>
    <property type="match status" value="1"/>
</dbReference>
<dbReference type="NCBIfam" id="TIGR00254">
    <property type="entry name" value="GGDEF"/>
    <property type="match status" value="1"/>
</dbReference>
<evidence type="ECO:0000259" key="6">
    <source>
        <dbReference type="PROSITE" id="PS50887"/>
    </source>
</evidence>
<feature type="domain" description="Response regulatory" evidence="5">
    <location>
        <begin position="65"/>
        <end position="179"/>
    </location>
</feature>
<feature type="compositionally biased region" description="Low complexity" evidence="4">
    <location>
        <begin position="363"/>
        <end position="375"/>
    </location>
</feature>
<dbReference type="SUPFAM" id="SSF52172">
    <property type="entry name" value="CheY-like"/>
    <property type="match status" value="1"/>
</dbReference>
<dbReference type="CDD" id="cd00156">
    <property type="entry name" value="REC"/>
    <property type="match status" value="1"/>
</dbReference>
<dbReference type="PANTHER" id="PTHR45138:SF9">
    <property type="entry name" value="DIGUANYLATE CYCLASE DGCM-RELATED"/>
    <property type="match status" value="1"/>
</dbReference>
<comment type="catalytic activity">
    <reaction evidence="2">
        <text>2 GTP = 3',3'-c-di-GMP + 2 diphosphate</text>
        <dbReference type="Rhea" id="RHEA:24898"/>
        <dbReference type="ChEBI" id="CHEBI:33019"/>
        <dbReference type="ChEBI" id="CHEBI:37565"/>
        <dbReference type="ChEBI" id="CHEBI:58805"/>
        <dbReference type="EC" id="2.7.7.65"/>
    </reaction>
</comment>
<evidence type="ECO:0000256" key="3">
    <source>
        <dbReference type="PROSITE-ProRule" id="PRU00169"/>
    </source>
</evidence>
<proteinExistence type="predicted"/>
<dbReference type="InterPro" id="IPR011006">
    <property type="entry name" value="CheY-like_superfamily"/>
</dbReference>
<dbReference type="GO" id="GO:0052621">
    <property type="term" value="F:diguanylate cyclase activity"/>
    <property type="evidence" value="ECO:0007669"/>
    <property type="project" value="UniProtKB-EC"/>
</dbReference>
<evidence type="ECO:0000256" key="1">
    <source>
        <dbReference type="ARBA" id="ARBA00012528"/>
    </source>
</evidence>
<dbReference type="PANTHER" id="PTHR45138">
    <property type="entry name" value="REGULATORY COMPONENTS OF SENSORY TRANSDUCTION SYSTEM"/>
    <property type="match status" value="1"/>
</dbReference>
<dbReference type="EC" id="2.7.7.65" evidence="1"/>
<name>A0A832ECP5_9BACT</name>
<organism evidence="7">
    <name type="scientific">Desulfacinum infernum</name>
    <dbReference type="NCBI Taxonomy" id="35837"/>
    <lineage>
        <taxon>Bacteria</taxon>
        <taxon>Pseudomonadati</taxon>
        <taxon>Thermodesulfobacteriota</taxon>
        <taxon>Syntrophobacteria</taxon>
        <taxon>Syntrophobacterales</taxon>
        <taxon>Syntrophobacteraceae</taxon>
        <taxon>Desulfacinum</taxon>
    </lineage>
</organism>
<comment type="caution">
    <text evidence="7">The sequence shown here is derived from an EMBL/GenBank/DDBJ whole genome shotgun (WGS) entry which is preliminary data.</text>
</comment>
<dbReference type="FunFam" id="3.30.70.270:FF:000001">
    <property type="entry name" value="Diguanylate cyclase domain protein"/>
    <property type="match status" value="1"/>
</dbReference>
<dbReference type="CDD" id="cd01949">
    <property type="entry name" value="GGDEF"/>
    <property type="match status" value="1"/>
</dbReference>
<dbReference type="SUPFAM" id="SSF55073">
    <property type="entry name" value="Nucleotide cyclase"/>
    <property type="match status" value="1"/>
</dbReference>
<dbReference type="EMBL" id="DSTK01000012">
    <property type="protein sequence ID" value="HFK96411.1"/>
    <property type="molecule type" value="Genomic_DNA"/>
</dbReference>
<dbReference type="GO" id="GO:0005886">
    <property type="term" value="C:plasma membrane"/>
    <property type="evidence" value="ECO:0007669"/>
    <property type="project" value="TreeGrafter"/>
</dbReference>
<sequence length="375" mass="42486">MIRIRSMNVEPRSVPRGIYAKVCRGKPIAKAVKTPYCNFPVGANASWDKQRMKASLRDQSYDPQRILVVDDERSVRELVAESLSYIGHQVTTAADGKDAAEKLQNGAFDIVVTDMDMPRMDGMELIKHIRRHHPDTDTIAITGHATKYKYVDVINAGAADFITKPFGLDKLEAKIRRLLRERYLRRELEQLAIRDPLTGLYNRRHFRSVLTQEAVRSVRYGHPLFLLFIDIDQFKHYNDQEGHQAGDSLLIELGSILQQSIREHVDTAFRYGGDEFTVVLPHLHADQVRMVVERIRNRYAALDASPTSLSIGAAQFHYRDGDVEKSIEDLIQRADKAQYRAKKDLGGNRLCLDGDSENPEPAPVVAVQEPSRSVG</sequence>
<reference evidence="7" key="1">
    <citation type="journal article" date="2020" name="mSystems">
        <title>Genome- and Community-Level Interaction Insights into Carbon Utilization and Element Cycling Functions of Hydrothermarchaeota in Hydrothermal Sediment.</title>
        <authorList>
            <person name="Zhou Z."/>
            <person name="Liu Y."/>
            <person name="Xu W."/>
            <person name="Pan J."/>
            <person name="Luo Z.H."/>
            <person name="Li M."/>
        </authorList>
    </citation>
    <scope>NUCLEOTIDE SEQUENCE [LARGE SCALE GENOMIC DNA]</scope>
    <source>
        <strain evidence="7">SpSt-456</strain>
    </source>
</reference>
<evidence type="ECO:0000256" key="4">
    <source>
        <dbReference type="SAM" id="MobiDB-lite"/>
    </source>
</evidence>
<dbReference type="Pfam" id="PF00072">
    <property type="entry name" value="Response_reg"/>
    <property type="match status" value="1"/>
</dbReference>
<dbReference type="InterPro" id="IPR001789">
    <property type="entry name" value="Sig_transdc_resp-reg_receiver"/>
</dbReference>
<dbReference type="AlphaFoldDB" id="A0A832ECP5"/>
<dbReference type="GO" id="GO:0000160">
    <property type="term" value="P:phosphorelay signal transduction system"/>
    <property type="evidence" value="ECO:0007669"/>
    <property type="project" value="InterPro"/>
</dbReference>